<dbReference type="InterPro" id="IPR005762">
    <property type="entry name" value="MurD"/>
</dbReference>
<dbReference type="Gene3D" id="3.90.190.20">
    <property type="entry name" value="Mur ligase, C-terminal domain"/>
    <property type="match status" value="1"/>
</dbReference>
<comment type="subcellular location">
    <subcellularLocation>
        <location evidence="2 17 18">Cytoplasm</location>
    </subcellularLocation>
</comment>
<gene>
    <name evidence="17" type="primary">murD</name>
    <name evidence="22" type="ORF">CHR61_06820</name>
    <name evidence="21" type="ORF">CRH10_01750</name>
    <name evidence="24" type="ORF">DW905_03545</name>
    <name evidence="23" type="ORF">DWZ89_00790</name>
</gene>
<dbReference type="Pfam" id="PF08245">
    <property type="entry name" value="Mur_ligase_M"/>
    <property type="match status" value="1"/>
</dbReference>
<name>A0A2A7BEX2_9FIRM</name>
<dbReference type="SUPFAM" id="SSF51984">
    <property type="entry name" value="MurCD N-terminal domain"/>
    <property type="match status" value="1"/>
</dbReference>
<dbReference type="Proteomes" id="UP000261079">
    <property type="component" value="Unassembled WGS sequence"/>
</dbReference>
<dbReference type="GO" id="GO:0005737">
    <property type="term" value="C:cytoplasm"/>
    <property type="evidence" value="ECO:0007669"/>
    <property type="project" value="UniProtKB-SubCell"/>
</dbReference>
<comment type="similarity">
    <text evidence="4 17">Belongs to the MurCDEF family.</text>
</comment>
<evidence type="ECO:0000256" key="11">
    <source>
        <dbReference type="ARBA" id="ARBA00022960"/>
    </source>
</evidence>
<evidence type="ECO:0000313" key="24">
    <source>
        <dbReference type="EMBL" id="RGC07644.1"/>
    </source>
</evidence>
<dbReference type="KEGG" id="fpra:CG447_01895"/>
<keyword evidence="17 18" id="KW-0132">Cell division</keyword>
<evidence type="ECO:0000313" key="22">
    <source>
        <dbReference type="EMBL" id="PDX89851.1"/>
    </source>
</evidence>
<dbReference type="NCBIfam" id="TIGR01087">
    <property type="entry name" value="murD"/>
    <property type="match status" value="1"/>
</dbReference>
<dbReference type="PANTHER" id="PTHR43692:SF1">
    <property type="entry name" value="UDP-N-ACETYLMURAMOYLALANINE--D-GLUTAMATE LIGASE"/>
    <property type="match status" value="1"/>
</dbReference>
<evidence type="ECO:0000256" key="7">
    <source>
        <dbReference type="ARBA" id="ARBA00022490"/>
    </source>
</evidence>
<dbReference type="Gene3D" id="3.40.50.720">
    <property type="entry name" value="NAD(P)-binding Rossmann-like Domain"/>
    <property type="match status" value="1"/>
</dbReference>
<dbReference type="InterPro" id="IPR004101">
    <property type="entry name" value="Mur_ligase_C"/>
</dbReference>
<dbReference type="EMBL" id="QVEQ01000001">
    <property type="protein sequence ID" value="RGB73363.1"/>
    <property type="molecule type" value="Genomic_DNA"/>
</dbReference>
<comment type="catalytic activity">
    <reaction evidence="16 17 18">
        <text>UDP-N-acetyl-alpha-D-muramoyl-L-alanine + D-glutamate + ATP = UDP-N-acetyl-alpha-D-muramoyl-L-alanyl-D-glutamate + ADP + phosphate + H(+)</text>
        <dbReference type="Rhea" id="RHEA:16429"/>
        <dbReference type="ChEBI" id="CHEBI:15378"/>
        <dbReference type="ChEBI" id="CHEBI:29986"/>
        <dbReference type="ChEBI" id="CHEBI:30616"/>
        <dbReference type="ChEBI" id="CHEBI:43474"/>
        <dbReference type="ChEBI" id="CHEBI:83898"/>
        <dbReference type="ChEBI" id="CHEBI:83900"/>
        <dbReference type="ChEBI" id="CHEBI:456216"/>
        <dbReference type="EC" id="6.3.2.9"/>
    </reaction>
</comment>
<evidence type="ECO:0000256" key="10">
    <source>
        <dbReference type="ARBA" id="ARBA00022840"/>
    </source>
</evidence>
<dbReference type="EMBL" id="QVEZ01000001">
    <property type="protein sequence ID" value="RGC07644.1"/>
    <property type="molecule type" value="Genomic_DNA"/>
</dbReference>
<dbReference type="GO" id="GO:0051301">
    <property type="term" value="P:cell division"/>
    <property type="evidence" value="ECO:0007669"/>
    <property type="project" value="UniProtKB-KW"/>
</dbReference>
<evidence type="ECO:0000259" key="20">
    <source>
        <dbReference type="Pfam" id="PF08245"/>
    </source>
</evidence>
<sequence length="467" mass="51465">MQKDQQKLAELIRGKKVAFIGAGVSHKTLIKEFVELGAHVTLCDQKKSVEEFGDYAATIRELGIDLSLGEHYLDGFKGQDIIMRTPGFVGYFEKPLQDAMAAGTMVTSEVELFFDFCPCEIVAVTGSDGKTTTTTLISKFYEAAGRKVHLGGNIGAALLPMLPEVRPEDVAVVELSSFQLISMHQSPKIAVVTNVTPNHLDHHKDMQEYIDAKRNILLYQNPPCRAVLGYENEISRSMQKDCKGRQVWFTRLHDTDNGAFLRKEDNMLCMAEDGVVTPFLAQKDIKLRGLHNIENLLAAAAAVWGEVPVEAIQKVGSTFTGVEHRIEPVRTLDGVLYYNDSIGTSPTRTIAGLRSFDQKVILIAGGYDKHIPYEPLAPEIVAHVKDLVLMGATGPRIEKALREDPGFNEAALPIQHADNMQHAVELARAAAKPGDIIILSPASASFDLYPNFEVRGREFKNIVNALK</sequence>
<dbReference type="InterPro" id="IPR036615">
    <property type="entry name" value="Mur_ligase_C_dom_sf"/>
</dbReference>
<evidence type="ECO:0000313" key="23">
    <source>
        <dbReference type="EMBL" id="RGB73363.1"/>
    </source>
</evidence>
<evidence type="ECO:0000256" key="4">
    <source>
        <dbReference type="ARBA" id="ARBA00010416"/>
    </source>
</evidence>
<evidence type="ECO:0000256" key="12">
    <source>
        <dbReference type="ARBA" id="ARBA00022984"/>
    </source>
</evidence>
<feature type="domain" description="Mur ligase C-terminal" evidence="19">
    <location>
        <begin position="324"/>
        <end position="442"/>
    </location>
</feature>
<proteinExistence type="inferred from homology"/>
<keyword evidence="12 17" id="KW-0573">Peptidoglycan synthesis</keyword>
<dbReference type="SUPFAM" id="SSF53623">
    <property type="entry name" value="MurD-like peptide ligases, catalytic domain"/>
    <property type="match status" value="1"/>
</dbReference>
<keyword evidence="17 18" id="KW-0131">Cell cycle</keyword>
<dbReference type="Proteomes" id="UP000220438">
    <property type="component" value="Unassembled WGS sequence"/>
</dbReference>
<dbReference type="Proteomes" id="UP000223709">
    <property type="component" value="Chromosome"/>
</dbReference>
<dbReference type="GeneID" id="90660079"/>
<evidence type="ECO:0000313" key="25">
    <source>
        <dbReference type="Proteomes" id="UP000220438"/>
    </source>
</evidence>
<keyword evidence="8 17" id="KW-0436">Ligase</keyword>
<dbReference type="Gene3D" id="3.40.1190.10">
    <property type="entry name" value="Mur-like, catalytic domain"/>
    <property type="match status" value="1"/>
</dbReference>
<evidence type="ECO:0000256" key="1">
    <source>
        <dbReference type="ARBA" id="ARBA00002734"/>
    </source>
</evidence>
<evidence type="ECO:0000313" key="28">
    <source>
        <dbReference type="Proteomes" id="UP000261140"/>
    </source>
</evidence>
<evidence type="ECO:0000259" key="19">
    <source>
        <dbReference type="Pfam" id="PF02875"/>
    </source>
</evidence>
<reference evidence="27 28" key="3">
    <citation type="submission" date="2018-08" db="EMBL/GenBank/DDBJ databases">
        <title>A genome reference for cultivated species of the human gut microbiota.</title>
        <authorList>
            <person name="Zou Y."/>
            <person name="Xue W."/>
            <person name="Luo G."/>
        </authorList>
    </citation>
    <scope>NUCLEOTIDE SEQUENCE [LARGE SCALE GENOMIC DNA]</scope>
    <source>
        <strain evidence="23 28">AF36-11AT</strain>
        <strain evidence="24 27">AM42-11AC</strain>
    </source>
</reference>
<evidence type="ECO:0000313" key="21">
    <source>
        <dbReference type="EMBL" id="ATL89128.1"/>
    </source>
</evidence>
<dbReference type="InterPro" id="IPR036565">
    <property type="entry name" value="Mur-like_cat_sf"/>
</dbReference>
<reference evidence="21 26" key="2">
    <citation type="submission" date="2017-10" db="EMBL/GenBank/DDBJ databases">
        <title>Complete Genome Sequence of Faecalibacterium prausnitzii isolated from the gut of healthy adult Indian.</title>
        <authorList>
            <person name="Bag S."/>
            <person name="Ghosh T.S."/>
            <person name="Das B."/>
        </authorList>
    </citation>
    <scope>NUCLEOTIDE SEQUENCE [LARGE SCALE GENOMIC DNA]</scope>
    <source>
        <strain evidence="21 26">Indica</strain>
    </source>
</reference>
<keyword evidence="9 17" id="KW-0547">Nucleotide-binding</keyword>
<keyword evidence="7 17" id="KW-0963">Cytoplasm</keyword>
<evidence type="ECO:0000256" key="14">
    <source>
        <dbReference type="ARBA" id="ARBA00030398"/>
    </source>
</evidence>
<dbReference type="GO" id="GO:0071555">
    <property type="term" value="P:cell wall organization"/>
    <property type="evidence" value="ECO:0007669"/>
    <property type="project" value="UniProtKB-KW"/>
</dbReference>
<evidence type="ECO:0000256" key="8">
    <source>
        <dbReference type="ARBA" id="ARBA00022598"/>
    </source>
</evidence>
<comment type="function">
    <text evidence="1 17 18">Cell wall formation. Catalyzes the addition of glutamate to the nucleotide precursor UDP-N-acetylmuramoyl-L-alanine (UMA).</text>
</comment>
<dbReference type="GO" id="GO:0008764">
    <property type="term" value="F:UDP-N-acetylmuramoylalanine-D-glutamate ligase activity"/>
    <property type="evidence" value="ECO:0007669"/>
    <property type="project" value="UniProtKB-UniRule"/>
</dbReference>
<dbReference type="HAMAP" id="MF_00639">
    <property type="entry name" value="MurD"/>
    <property type="match status" value="1"/>
</dbReference>
<organism evidence="22 25">
    <name type="scientific">Faecalibacterium prausnitzii</name>
    <dbReference type="NCBI Taxonomy" id="853"/>
    <lineage>
        <taxon>Bacteria</taxon>
        <taxon>Bacillati</taxon>
        <taxon>Bacillota</taxon>
        <taxon>Clostridia</taxon>
        <taxon>Eubacteriales</taxon>
        <taxon>Oscillospiraceae</taxon>
        <taxon>Faecalibacterium</taxon>
    </lineage>
</organism>
<feature type="binding site" evidence="17">
    <location>
        <begin position="126"/>
        <end position="132"/>
    </location>
    <ligand>
        <name>ATP</name>
        <dbReference type="ChEBI" id="CHEBI:30616"/>
    </ligand>
</feature>
<protein>
    <recommendedName>
        <fullName evidence="6 17">UDP-N-acetylmuramoylalanine--D-glutamate ligase</fullName>
        <ecNumber evidence="5 17">6.3.2.9</ecNumber>
    </recommendedName>
    <alternativeName>
        <fullName evidence="15 17">D-glutamic acid-adding enzyme</fullName>
    </alternativeName>
    <alternativeName>
        <fullName evidence="14 17">UDP-N-acetylmuramoyl-L-alanyl-D-glutamate synthetase</fullName>
    </alternativeName>
</protein>
<evidence type="ECO:0000256" key="18">
    <source>
        <dbReference type="RuleBase" id="RU003664"/>
    </source>
</evidence>
<keyword evidence="11 17" id="KW-0133">Cell shape</keyword>
<dbReference type="GO" id="GO:0005524">
    <property type="term" value="F:ATP binding"/>
    <property type="evidence" value="ECO:0007669"/>
    <property type="project" value="UniProtKB-UniRule"/>
</dbReference>
<dbReference type="PANTHER" id="PTHR43692">
    <property type="entry name" value="UDP-N-ACETYLMURAMOYLALANINE--D-GLUTAMATE LIGASE"/>
    <property type="match status" value="1"/>
</dbReference>
<evidence type="ECO:0000313" key="27">
    <source>
        <dbReference type="Proteomes" id="UP000261079"/>
    </source>
</evidence>
<evidence type="ECO:0000313" key="26">
    <source>
        <dbReference type="Proteomes" id="UP000223709"/>
    </source>
</evidence>
<evidence type="ECO:0000256" key="15">
    <source>
        <dbReference type="ARBA" id="ARBA00032324"/>
    </source>
</evidence>
<dbReference type="Proteomes" id="UP000261140">
    <property type="component" value="Unassembled WGS sequence"/>
</dbReference>
<dbReference type="GO" id="GO:0009252">
    <property type="term" value="P:peptidoglycan biosynthetic process"/>
    <property type="evidence" value="ECO:0007669"/>
    <property type="project" value="UniProtKB-UniRule"/>
</dbReference>
<dbReference type="EC" id="6.3.2.9" evidence="5 17"/>
<keyword evidence="10 17" id="KW-0067">ATP-binding</keyword>
<dbReference type="RefSeq" id="WP_005932707.1">
    <property type="nucleotide sequence ID" value="NZ_CABVEL010000002.1"/>
</dbReference>
<accession>A0A2A7BEX2</accession>
<dbReference type="UniPathway" id="UPA00219"/>
<dbReference type="InterPro" id="IPR013221">
    <property type="entry name" value="Mur_ligase_cen"/>
</dbReference>
<feature type="domain" description="Mur ligase central" evidence="20">
    <location>
        <begin position="124"/>
        <end position="303"/>
    </location>
</feature>
<dbReference type="EMBL" id="NOUW01000017">
    <property type="protein sequence ID" value="PDX89851.1"/>
    <property type="molecule type" value="Genomic_DNA"/>
</dbReference>
<dbReference type="Pfam" id="PF02875">
    <property type="entry name" value="Mur_ligase_C"/>
    <property type="match status" value="1"/>
</dbReference>
<dbReference type="AlphaFoldDB" id="A0A2A7BEX2"/>
<dbReference type="EMBL" id="CP023819">
    <property type="protein sequence ID" value="ATL89128.1"/>
    <property type="molecule type" value="Genomic_DNA"/>
</dbReference>
<evidence type="ECO:0000256" key="6">
    <source>
        <dbReference type="ARBA" id="ARBA00015655"/>
    </source>
</evidence>
<evidence type="ECO:0000256" key="5">
    <source>
        <dbReference type="ARBA" id="ARBA00012212"/>
    </source>
</evidence>
<evidence type="ECO:0000256" key="13">
    <source>
        <dbReference type="ARBA" id="ARBA00023316"/>
    </source>
</evidence>
<dbReference type="SUPFAM" id="SSF53244">
    <property type="entry name" value="MurD-like peptide ligases, peptide-binding domain"/>
    <property type="match status" value="1"/>
</dbReference>
<evidence type="ECO:0000256" key="17">
    <source>
        <dbReference type="HAMAP-Rule" id="MF_00639"/>
    </source>
</evidence>
<reference evidence="22 25" key="1">
    <citation type="journal article" date="2017" name="Front. Microbiol.">
        <title>New Insights into the Diversity of the Genus Faecalibacterium.</title>
        <authorList>
            <person name="Benevides L."/>
            <person name="Burman S."/>
            <person name="Martin R."/>
            <person name="Robert V."/>
            <person name="Thomas M."/>
            <person name="Miquel S."/>
            <person name="Chain F."/>
            <person name="Sokol H."/>
            <person name="Bermudez-Humaran L.G."/>
            <person name="Morrison M."/>
            <person name="Langella P."/>
            <person name="Azevedo V.A."/>
            <person name="Chatel J.M."/>
            <person name="Soares S."/>
        </authorList>
    </citation>
    <scope>NUCLEOTIDE SEQUENCE [LARGE SCALE GENOMIC DNA]</scope>
    <source>
        <strain evidence="22 25">AHMP21</strain>
    </source>
</reference>
<evidence type="ECO:0000256" key="2">
    <source>
        <dbReference type="ARBA" id="ARBA00004496"/>
    </source>
</evidence>
<evidence type="ECO:0000256" key="3">
    <source>
        <dbReference type="ARBA" id="ARBA00004752"/>
    </source>
</evidence>
<keyword evidence="13 17" id="KW-0961">Cell wall biogenesis/degradation</keyword>
<evidence type="ECO:0000256" key="9">
    <source>
        <dbReference type="ARBA" id="ARBA00022741"/>
    </source>
</evidence>
<dbReference type="GO" id="GO:0008360">
    <property type="term" value="P:regulation of cell shape"/>
    <property type="evidence" value="ECO:0007669"/>
    <property type="project" value="UniProtKB-KW"/>
</dbReference>
<comment type="pathway">
    <text evidence="3 17 18">Cell wall biogenesis; peptidoglycan biosynthesis.</text>
</comment>
<evidence type="ECO:0000256" key="16">
    <source>
        <dbReference type="ARBA" id="ARBA00047632"/>
    </source>
</evidence>